<sequence>MRHSAGMSTLIWKKLQRGLIRGGITSHTPREPIVTANSAGRFNDLSDDGFMQRQSTEGPAMLRAACRGRSDMQGHNHGG</sequence>
<proteinExistence type="predicted"/>
<evidence type="ECO:0000313" key="1">
    <source>
        <dbReference type="EMBL" id="KAG8536123.1"/>
    </source>
</evidence>
<protein>
    <submittedName>
        <fullName evidence="1">Uncharacterized protein</fullName>
    </submittedName>
</protein>
<dbReference type="AlphaFoldDB" id="A0AAV6YQ19"/>
<organism evidence="1 2">
    <name type="scientific">Engystomops pustulosus</name>
    <name type="common">Tungara frog</name>
    <name type="synonym">Physalaemus pustulosus</name>
    <dbReference type="NCBI Taxonomy" id="76066"/>
    <lineage>
        <taxon>Eukaryota</taxon>
        <taxon>Metazoa</taxon>
        <taxon>Chordata</taxon>
        <taxon>Craniata</taxon>
        <taxon>Vertebrata</taxon>
        <taxon>Euteleostomi</taxon>
        <taxon>Amphibia</taxon>
        <taxon>Batrachia</taxon>
        <taxon>Anura</taxon>
        <taxon>Neobatrachia</taxon>
        <taxon>Hyloidea</taxon>
        <taxon>Leptodactylidae</taxon>
        <taxon>Leiuperinae</taxon>
        <taxon>Engystomops</taxon>
    </lineage>
</organism>
<comment type="caution">
    <text evidence="1">The sequence shown here is derived from an EMBL/GenBank/DDBJ whole genome shotgun (WGS) entry which is preliminary data.</text>
</comment>
<reference evidence="1" key="1">
    <citation type="thesis" date="2020" institute="ProQuest LLC" country="789 East Eisenhower Parkway, Ann Arbor, MI, USA">
        <title>Comparative Genomics and Chromosome Evolution.</title>
        <authorList>
            <person name="Mudd A.B."/>
        </authorList>
    </citation>
    <scope>NUCLEOTIDE SEQUENCE</scope>
    <source>
        <strain evidence="1">237g6f4</strain>
        <tissue evidence="1">Blood</tissue>
    </source>
</reference>
<keyword evidence="2" id="KW-1185">Reference proteome</keyword>
<evidence type="ECO:0000313" key="2">
    <source>
        <dbReference type="Proteomes" id="UP000824782"/>
    </source>
</evidence>
<accession>A0AAV6YQ19</accession>
<gene>
    <name evidence="1" type="ORF">GDO81_027067</name>
</gene>
<dbReference type="EMBL" id="WNYA01049906">
    <property type="protein sequence ID" value="KAG8536123.1"/>
    <property type="molecule type" value="Genomic_DNA"/>
</dbReference>
<dbReference type="Proteomes" id="UP000824782">
    <property type="component" value="Unassembled WGS sequence"/>
</dbReference>
<name>A0AAV6YQ19_ENGPU</name>